<comment type="subcellular location">
    <subcellularLocation>
        <location evidence="4">Cytoplasm</location>
    </subcellularLocation>
</comment>
<evidence type="ECO:0000256" key="2">
    <source>
        <dbReference type="ARBA" id="ARBA00022857"/>
    </source>
</evidence>
<dbReference type="PANTHER" id="PTHR11645:SF0">
    <property type="entry name" value="PYRROLINE-5-CARBOXYLATE REDUCTASE 3"/>
    <property type="match status" value="1"/>
</dbReference>
<dbReference type="FunFam" id="1.10.3730.10:FF:000001">
    <property type="entry name" value="Pyrroline-5-carboxylate reductase"/>
    <property type="match status" value="1"/>
</dbReference>
<name>A0A484HFP4_9BACT</name>
<feature type="binding site" evidence="6">
    <location>
        <begin position="85"/>
        <end position="88"/>
    </location>
    <ligand>
        <name>NADP(+)</name>
        <dbReference type="ChEBI" id="CHEBI:58349"/>
    </ligand>
</feature>
<feature type="domain" description="Pyrroline-5-carboxylate reductase dimerisation" evidence="8">
    <location>
        <begin position="189"/>
        <end position="293"/>
    </location>
</feature>
<dbReference type="InterPro" id="IPR028939">
    <property type="entry name" value="P5C_Rdtase_cat_N"/>
</dbReference>
<evidence type="ECO:0000256" key="5">
    <source>
        <dbReference type="NCBIfam" id="TIGR00112"/>
    </source>
</evidence>
<dbReference type="EC" id="1.5.1.2" evidence="4 5"/>
<comment type="function">
    <text evidence="4">Catalyzes the reduction of 1-pyrroline-5-carboxylate (PCA) to L-proline.</text>
</comment>
<keyword evidence="4" id="KW-0963">Cytoplasm</keyword>
<dbReference type="NCBIfam" id="TIGR00112">
    <property type="entry name" value="proC"/>
    <property type="match status" value="1"/>
</dbReference>
<keyword evidence="4" id="KW-0641">Proline biosynthesis</keyword>
<dbReference type="EMBL" id="CAACVI010000015">
    <property type="protein sequence ID" value="VEN74020.1"/>
    <property type="molecule type" value="Genomic_DNA"/>
</dbReference>
<dbReference type="PANTHER" id="PTHR11645">
    <property type="entry name" value="PYRROLINE-5-CARBOXYLATE REDUCTASE"/>
    <property type="match status" value="1"/>
</dbReference>
<dbReference type="SUPFAM" id="SSF51735">
    <property type="entry name" value="NAD(P)-binding Rossmann-fold domains"/>
    <property type="match status" value="1"/>
</dbReference>
<dbReference type="Pfam" id="PF14748">
    <property type="entry name" value="P5CR_dimer"/>
    <property type="match status" value="1"/>
</dbReference>
<proteinExistence type="inferred from homology"/>
<dbReference type="Gene3D" id="1.10.3730.10">
    <property type="entry name" value="ProC C-terminal domain-like"/>
    <property type="match status" value="1"/>
</dbReference>
<dbReference type="PIRSF" id="PIRSF000193">
    <property type="entry name" value="Pyrrol-5-carb_rd"/>
    <property type="match status" value="1"/>
</dbReference>
<dbReference type="InterPro" id="IPR008927">
    <property type="entry name" value="6-PGluconate_DH-like_C_sf"/>
</dbReference>
<dbReference type="InterPro" id="IPR000304">
    <property type="entry name" value="Pyrroline-COOH_reductase"/>
</dbReference>
<evidence type="ECO:0000256" key="4">
    <source>
        <dbReference type="HAMAP-Rule" id="MF_01925"/>
    </source>
</evidence>
<organism evidence="9">
    <name type="scientific">uncultured Desulfobacteraceae bacterium</name>
    <dbReference type="NCBI Taxonomy" id="218296"/>
    <lineage>
        <taxon>Bacteria</taxon>
        <taxon>Pseudomonadati</taxon>
        <taxon>Thermodesulfobacteriota</taxon>
        <taxon>Desulfobacteria</taxon>
        <taxon>Desulfobacterales</taxon>
        <taxon>Desulfobacteraceae</taxon>
        <taxon>environmental samples</taxon>
    </lineage>
</organism>
<comment type="pathway">
    <text evidence="4">Amino-acid biosynthesis; L-proline biosynthesis; L-proline from L-glutamate 5-semialdehyde: step 1/1.</text>
</comment>
<protein>
    <recommendedName>
        <fullName evidence="4 5">Pyrroline-5-carboxylate reductase</fullName>
        <shortName evidence="4">P5C reductase</shortName>
        <shortName evidence="4">P5CR</shortName>
        <ecNumber evidence="4 5">1.5.1.2</ecNumber>
    </recommendedName>
    <alternativeName>
        <fullName evidence="4">PCA reductase</fullName>
    </alternativeName>
</protein>
<evidence type="ECO:0000259" key="7">
    <source>
        <dbReference type="Pfam" id="PF03807"/>
    </source>
</evidence>
<accession>A0A484HFP4</accession>
<dbReference type="GO" id="GO:0004735">
    <property type="term" value="F:pyrroline-5-carboxylate reductase activity"/>
    <property type="evidence" value="ECO:0007669"/>
    <property type="project" value="UniProtKB-UniRule"/>
</dbReference>
<dbReference type="UniPathway" id="UPA00098">
    <property type="reaction ID" value="UER00361"/>
</dbReference>
<evidence type="ECO:0000256" key="1">
    <source>
        <dbReference type="ARBA" id="ARBA00005525"/>
    </source>
</evidence>
<gene>
    <name evidence="4 9" type="primary">proC</name>
    <name evidence="9" type="ORF">EPICR_220007</name>
</gene>
<sequence length="297" mass="31856">MAHKSRYLKWIKKNSMDEKIGFIGAGAMGASMAEAILNAGLFTPDRMMAADIDRERLFSLEKKLGIQTAPDARTLFSLCRVVVLAVKPQVLDGVLRDIASAKDYEIKDEKLALSIAAGAVLSRIEHILYAPLDDRARSRLPIVRAMPNTPALVSRGMSGMCANRHATAAHREKARAILESMGRCLEFDEKDMDAVTAVSGSGPAYVFYMADAMIRAGADIGLDPGAAAGLTIQTFRGAAALMEKTGEPPRTLMARVMSPGGTTEAAVKELDRAGVDEKMGRAVRAAFERSRELAGGS</sequence>
<comment type="catalytic activity">
    <reaction evidence="4">
        <text>L-proline + NADP(+) = (S)-1-pyrroline-5-carboxylate + NADPH + 2 H(+)</text>
        <dbReference type="Rhea" id="RHEA:14109"/>
        <dbReference type="ChEBI" id="CHEBI:15378"/>
        <dbReference type="ChEBI" id="CHEBI:17388"/>
        <dbReference type="ChEBI" id="CHEBI:57783"/>
        <dbReference type="ChEBI" id="CHEBI:58349"/>
        <dbReference type="ChEBI" id="CHEBI:60039"/>
        <dbReference type="EC" id="1.5.1.2"/>
    </reaction>
</comment>
<feature type="domain" description="Pyrroline-5-carboxylate reductase catalytic N-terminal" evidence="7">
    <location>
        <begin position="19"/>
        <end position="116"/>
    </location>
</feature>
<dbReference type="HAMAP" id="MF_01925">
    <property type="entry name" value="P5C_reductase"/>
    <property type="match status" value="1"/>
</dbReference>
<keyword evidence="3 4" id="KW-0560">Oxidoreductase</keyword>
<dbReference type="AlphaFoldDB" id="A0A484HFP4"/>
<evidence type="ECO:0000256" key="6">
    <source>
        <dbReference type="PIRSR" id="PIRSR000193-1"/>
    </source>
</evidence>
<dbReference type="Gene3D" id="3.40.50.720">
    <property type="entry name" value="NAD(P)-binding Rossmann-like Domain"/>
    <property type="match status" value="1"/>
</dbReference>
<evidence type="ECO:0000256" key="3">
    <source>
        <dbReference type="ARBA" id="ARBA00023002"/>
    </source>
</evidence>
<keyword evidence="4" id="KW-0028">Amino-acid biosynthesis</keyword>
<dbReference type="InterPro" id="IPR036291">
    <property type="entry name" value="NAD(P)-bd_dom_sf"/>
</dbReference>
<dbReference type="Pfam" id="PF03807">
    <property type="entry name" value="F420_oxidored"/>
    <property type="match status" value="1"/>
</dbReference>
<dbReference type="GO" id="GO:0055129">
    <property type="term" value="P:L-proline biosynthetic process"/>
    <property type="evidence" value="ECO:0007669"/>
    <property type="project" value="UniProtKB-UniRule"/>
</dbReference>
<evidence type="ECO:0000259" key="8">
    <source>
        <dbReference type="Pfam" id="PF14748"/>
    </source>
</evidence>
<feature type="binding site" evidence="6">
    <location>
        <begin position="23"/>
        <end position="28"/>
    </location>
    <ligand>
        <name>NADP(+)</name>
        <dbReference type="ChEBI" id="CHEBI:58349"/>
    </ligand>
</feature>
<dbReference type="GO" id="GO:0005737">
    <property type="term" value="C:cytoplasm"/>
    <property type="evidence" value="ECO:0007669"/>
    <property type="project" value="UniProtKB-SubCell"/>
</dbReference>
<comment type="similarity">
    <text evidence="1 4">Belongs to the pyrroline-5-carboxylate reductase family.</text>
</comment>
<evidence type="ECO:0000313" key="9">
    <source>
        <dbReference type="EMBL" id="VEN74020.1"/>
    </source>
</evidence>
<keyword evidence="2 4" id="KW-0521">NADP</keyword>
<dbReference type="InterPro" id="IPR029036">
    <property type="entry name" value="P5CR_dimer"/>
</dbReference>
<comment type="catalytic activity">
    <reaction evidence="4">
        <text>L-proline + NAD(+) = (S)-1-pyrroline-5-carboxylate + NADH + 2 H(+)</text>
        <dbReference type="Rhea" id="RHEA:14105"/>
        <dbReference type="ChEBI" id="CHEBI:15378"/>
        <dbReference type="ChEBI" id="CHEBI:17388"/>
        <dbReference type="ChEBI" id="CHEBI:57540"/>
        <dbReference type="ChEBI" id="CHEBI:57945"/>
        <dbReference type="ChEBI" id="CHEBI:60039"/>
        <dbReference type="EC" id="1.5.1.2"/>
    </reaction>
</comment>
<reference evidence="9" key="1">
    <citation type="submission" date="2019-01" db="EMBL/GenBank/DDBJ databases">
        <authorList>
            <consortium name="Genoscope - CEA"/>
            <person name="William W."/>
        </authorList>
    </citation>
    <scope>NUCLEOTIDE SEQUENCE</scope>
    <source>
        <strain evidence="9">CR-1</strain>
    </source>
</reference>
<dbReference type="SUPFAM" id="SSF48179">
    <property type="entry name" value="6-phosphogluconate dehydrogenase C-terminal domain-like"/>
    <property type="match status" value="1"/>
</dbReference>